<evidence type="ECO:0000313" key="3">
    <source>
        <dbReference type="WBParaSite" id="HPBE_0001546701-mRNA-1"/>
    </source>
</evidence>
<organism evidence="2 3">
    <name type="scientific">Heligmosomoides polygyrus</name>
    <name type="common">Parasitic roundworm</name>
    <dbReference type="NCBI Taxonomy" id="6339"/>
    <lineage>
        <taxon>Eukaryota</taxon>
        <taxon>Metazoa</taxon>
        <taxon>Ecdysozoa</taxon>
        <taxon>Nematoda</taxon>
        <taxon>Chromadorea</taxon>
        <taxon>Rhabditida</taxon>
        <taxon>Rhabditina</taxon>
        <taxon>Rhabditomorpha</taxon>
        <taxon>Strongyloidea</taxon>
        <taxon>Heligmosomidae</taxon>
        <taxon>Heligmosomoides</taxon>
    </lineage>
</organism>
<keyword evidence="2" id="KW-1185">Reference proteome</keyword>
<evidence type="ECO:0000313" key="2">
    <source>
        <dbReference type="Proteomes" id="UP000050761"/>
    </source>
</evidence>
<dbReference type="WBParaSite" id="HPBE_0001546701-mRNA-1">
    <property type="protein sequence ID" value="HPBE_0001546701-mRNA-1"/>
    <property type="gene ID" value="HPBE_0001546701"/>
</dbReference>
<dbReference type="Proteomes" id="UP000050761">
    <property type="component" value="Unassembled WGS sequence"/>
</dbReference>
<dbReference type="EMBL" id="UZAH01028869">
    <property type="protein sequence ID" value="VDP02867.1"/>
    <property type="molecule type" value="Genomic_DNA"/>
</dbReference>
<accession>A0A3P7ZM25</accession>
<gene>
    <name evidence="1" type="ORF">HPBE_LOCUS15466</name>
</gene>
<accession>A0A183G2F0</accession>
<protein>
    <submittedName>
        <fullName evidence="3">GAF domain-containing protein</fullName>
    </submittedName>
</protein>
<dbReference type="AlphaFoldDB" id="A0A183G2F0"/>
<name>A0A183G2F0_HELPZ</name>
<evidence type="ECO:0000313" key="1">
    <source>
        <dbReference type="EMBL" id="VDP02867.1"/>
    </source>
</evidence>
<sequence>MQSNWSLRAGVDWKGPEDEVERLAELSAHAVVELLQNVARLLLNTQGHKTTASAGAYLTDYLGPDDGLFVLCTSIDAIHWLDAPLLPETHDFKVYRPA</sequence>
<reference evidence="1 2" key="1">
    <citation type="submission" date="2018-11" db="EMBL/GenBank/DDBJ databases">
        <authorList>
            <consortium name="Pathogen Informatics"/>
        </authorList>
    </citation>
    <scope>NUCLEOTIDE SEQUENCE [LARGE SCALE GENOMIC DNA]</scope>
</reference>
<reference evidence="3" key="2">
    <citation type="submission" date="2019-09" db="UniProtKB">
        <authorList>
            <consortium name="WormBaseParasite"/>
        </authorList>
    </citation>
    <scope>IDENTIFICATION</scope>
</reference>
<proteinExistence type="predicted"/>